<evidence type="ECO:0000313" key="3">
    <source>
        <dbReference type="Proteomes" id="UP000247715"/>
    </source>
</evidence>
<dbReference type="EMBL" id="QKLP01000004">
    <property type="protein sequence ID" value="PYF43145.1"/>
    <property type="molecule type" value="Genomic_DNA"/>
</dbReference>
<dbReference type="GO" id="GO:0016791">
    <property type="term" value="F:phosphatase activity"/>
    <property type="evidence" value="ECO:0007669"/>
    <property type="project" value="TreeGrafter"/>
</dbReference>
<dbReference type="PANTHER" id="PTHR10000:SF8">
    <property type="entry name" value="HAD SUPERFAMILY HYDROLASE-LIKE, TYPE 3"/>
    <property type="match status" value="1"/>
</dbReference>
<comment type="caution">
    <text evidence="2">The sequence shown here is derived from an EMBL/GenBank/DDBJ whole genome shotgun (WGS) entry which is preliminary data.</text>
</comment>
<comment type="cofactor">
    <cofactor evidence="1">
        <name>Mg(2+)</name>
        <dbReference type="ChEBI" id="CHEBI:18420"/>
    </cofactor>
</comment>
<dbReference type="InterPro" id="IPR023214">
    <property type="entry name" value="HAD_sf"/>
</dbReference>
<dbReference type="Gene3D" id="3.40.50.1000">
    <property type="entry name" value="HAD superfamily/HAD-like"/>
    <property type="match status" value="1"/>
</dbReference>
<dbReference type="Pfam" id="PF08282">
    <property type="entry name" value="Hydrolase_3"/>
    <property type="match status" value="1"/>
</dbReference>
<proteinExistence type="predicted"/>
<dbReference type="Gene3D" id="3.30.1240.10">
    <property type="match status" value="1"/>
</dbReference>
<dbReference type="PANTHER" id="PTHR10000">
    <property type="entry name" value="PHOSPHOSERINE PHOSPHATASE"/>
    <property type="match status" value="1"/>
</dbReference>
<dbReference type="InterPro" id="IPR006379">
    <property type="entry name" value="HAD-SF_hydro_IIB"/>
</dbReference>
<dbReference type="NCBIfam" id="TIGR01484">
    <property type="entry name" value="HAD-SF-IIB"/>
    <property type="match status" value="1"/>
</dbReference>
<gene>
    <name evidence="2" type="ORF">BCF88_10410</name>
</gene>
<evidence type="ECO:0000313" key="2">
    <source>
        <dbReference type="EMBL" id="PYF43145.1"/>
    </source>
</evidence>
<dbReference type="Proteomes" id="UP000247715">
    <property type="component" value="Unassembled WGS sequence"/>
</dbReference>
<dbReference type="RefSeq" id="WP_110858224.1">
    <property type="nucleotide sequence ID" value="NZ_LS991949.1"/>
</dbReference>
<accession>A0A318U7W0</accession>
<name>A0A318U7W0_9BACT</name>
<dbReference type="GO" id="GO:0005829">
    <property type="term" value="C:cytosol"/>
    <property type="evidence" value="ECO:0007669"/>
    <property type="project" value="TreeGrafter"/>
</dbReference>
<sequence length="297" mass="34496">MYSVTNNKKPVIFSDVDGTIYKNFNLLNATIKDVEFAIENGADFNICTGNPLQERMLDLGKKLNVKYLLCSSGGQIYDFQNKILIKSWNIDFLILEQLIKIAKQLNLQMFFWDNENYFYLEDAPEITTEILNYHFISEKNKKAIPKKWNHEQINPIKIELYSIDNPLSETYPQEIYQHIKHIDGIEMIVTHCNIEINALGINKGSAIEWLVKNIYSKNEVKLEEIMTIGDSNNDLPMLALTNYSYAMANSTKKPLEVAKFFTSDVIQNGLGEAILDYLYRLKNIARKHMFHEFLEDK</sequence>
<protein>
    <submittedName>
        <fullName evidence="2">Uncharacterized protein</fullName>
    </submittedName>
</protein>
<dbReference type="AlphaFoldDB" id="A0A318U7W0"/>
<dbReference type="InterPro" id="IPR036412">
    <property type="entry name" value="HAD-like_sf"/>
</dbReference>
<dbReference type="SUPFAM" id="SSF56784">
    <property type="entry name" value="HAD-like"/>
    <property type="match status" value="1"/>
</dbReference>
<organism evidence="2 3">
    <name type="scientific">Metamycoplasma alkalescens</name>
    <dbReference type="NCBI Taxonomy" id="45363"/>
    <lineage>
        <taxon>Bacteria</taxon>
        <taxon>Bacillati</taxon>
        <taxon>Mycoplasmatota</taxon>
        <taxon>Mycoplasmoidales</taxon>
        <taxon>Metamycoplasmataceae</taxon>
        <taxon>Metamycoplasma</taxon>
    </lineage>
</organism>
<reference evidence="2 3" key="1">
    <citation type="submission" date="2018-06" db="EMBL/GenBank/DDBJ databases">
        <title>Genomic Encyclopedia of Archaeal and Bacterial Type Strains, Phase II (KMG-II): from individual species to whole genera.</title>
        <authorList>
            <person name="Goeker M."/>
        </authorList>
    </citation>
    <scope>NUCLEOTIDE SEQUENCE [LARGE SCALE GENOMIC DNA]</scope>
    <source>
        <strain evidence="2 3">ATCC 29103</strain>
    </source>
</reference>
<dbReference type="GO" id="GO:0000287">
    <property type="term" value="F:magnesium ion binding"/>
    <property type="evidence" value="ECO:0007669"/>
    <property type="project" value="TreeGrafter"/>
</dbReference>
<evidence type="ECO:0000256" key="1">
    <source>
        <dbReference type="ARBA" id="ARBA00001946"/>
    </source>
</evidence>